<keyword evidence="2" id="KW-1185">Reference proteome</keyword>
<proteinExistence type="predicted"/>
<dbReference type="Proteomes" id="UP001608902">
    <property type="component" value="Unassembled WGS sequence"/>
</dbReference>
<gene>
    <name evidence="1" type="ORF">AB6A40_011034</name>
</gene>
<dbReference type="EMBL" id="JBGFUD010016672">
    <property type="protein sequence ID" value="MFH4984325.1"/>
    <property type="molecule type" value="Genomic_DNA"/>
</dbReference>
<sequence length="105" mass="11869">MIFDHYKASSPGNDGSNNQENLRSLRLLHSVRSIGVTEIDYLLFDNDIKPSLEEIGEQTPIILAKPTATYDCSQGEVLYFSSIKIQALIIISLRMVYIRKSGRIH</sequence>
<name>A0ABD6EXZ5_9BILA</name>
<evidence type="ECO:0000313" key="2">
    <source>
        <dbReference type="Proteomes" id="UP001608902"/>
    </source>
</evidence>
<organism evidence="1 2">
    <name type="scientific">Gnathostoma spinigerum</name>
    <dbReference type="NCBI Taxonomy" id="75299"/>
    <lineage>
        <taxon>Eukaryota</taxon>
        <taxon>Metazoa</taxon>
        <taxon>Ecdysozoa</taxon>
        <taxon>Nematoda</taxon>
        <taxon>Chromadorea</taxon>
        <taxon>Rhabditida</taxon>
        <taxon>Spirurina</taxon>
        <taxon>Gnathostomatomorpha</taxon>
        <taxon>Gnathostomatoidea</taxon>
        <taxon>Gnathostomatidae</taxon>
        <taxon>Gnathostoma</taxon>
    </lineage>
</organism>
<comment type="caution">
    <text evidence="1">The sequence shown here is derived from an EMBL/GenBank/DDBJ whole genome shotgun (WGS) entry which is preliminary data.</text>
</comment>
<accession>A0ABD6EXZ5</accession>
<evidence type="ECO:0000313" key="1">
    <source>
        <dbReference type="EMBL" id="MFH4984325.1"/>
    </source>
</evidence>
<protein>
    <submittedName>
        <fullName evidence="1">Uncharacterized protein</fullName>
    </submittedName>
</protein>
<reference evidence="1 2" key="1">
    <citation type="submission" date="2024-08" db="EMBL/GenBank/DDBJ databases">
        <title>Gnathostoma spinigerum genome.</title>
        <authorList>
            <person name="Gonzalez-Bertolin B."/>
            <person name="Monzon S."/>
            <person name="Zaballos A."/>
            <person name="Jimenez P."/>
            <person name="Dekumyoy P."/>
            <person name="Varona S."/>
            <person name="Cuesta I."/>
            <person name="Sumanam S."/>
            <person name="Adisakwattana P."/>
            <person name="Gasser R.B."/>
            <person name="Hernandez-Gonzalez A."/>
            <person name="Young N.D."/>
            <person name="Perteguer M.J."/>
        </authorList>
    </citation>
    <scope>NUCLEOTIDE SEQUENCE [LARGE SCALE GENOMIC DNA]</scope>
    <source>
        <strain evidence="1">AL3</strain>
        <tissue evidence="1">Liver</tissue>
    </source>
</reference>
<dbReference type="AlphaFoldDB" id="A0ABD6EXZ5"/>